<keyword evidence="6 9" id="KW-0418">Kinase</keyword>
<dbReference type="PANTHER" id="PTHR41523:SF8">
    <property type="entry name" value="ETHYLENE RESPONSE SENSOR PROTEIN"/>
    <property type="match status" value="1"/>
</dbReference>
<proteinExistence type="predicted"/>
<evidence type="ECO:0000256" key="3">
    <source>
        <dbReference type="ARBA" id="ARBA00022553"/>
    </source>
</evidence>
<comment type="catalytic activity">
    <reaction evidence="1">
        <text>ATP + protein L-histidine = ADP + protein N-phospho-L-histidine.</text>
        <dbReference type="EC" id="2.7.13.3"/>
    </reaction>
</comment>
<organism evidence="9 10">
    <name type="scientific">Mycolicibacterium moriokaense</name>
    <dbReference type="NCBI Taxonomy" id="39691"/>
    <lineage>
        <taxon>Bacteria</taxon>
        <taxon>Bacillati</taxon>
        <taxon>Actinomycetota</taxon>
        <taxon>Actinomycetes</taxon>
        <taxon>Mycobacteriales</taxon>
        <taxon>Mycobacteriaceae</taxon>
        <taxon>Mycolicibacterium</taxon>
    </lineage>
</organism>
<evidence type="ECO:0000256" key="7">
    <source>
        <dbReference type="ARBA" id="ARBA00022840"/>
    </source>
</evidence>
<dbReference type="InterPro" id="IPR038424">
    <property type="entry name" value="H_kinase_PdtaS_GAF_sf"/>
</dbReference>
<evidence type="ECO:0000256" key="2">
    <source>
        <dbReference type="ARBA" id="ARBA00012438"/>
    </source>
</evidence>
<dbReference type="InterPro" id="IPR036890">
    <property type="entry name" value="HATPase_C_sf"/>
</dbReference>
<keyword evidence="4" id="KW-0808">Transferase</keyword>
<dbReference type="RefSeq" id="WP_083154214.1">
    <property type="nucleotide sequence ID" value="NZ_AP022560.1"/>
</dbReference>
<dbReference type="KEGG" id="mmor:MMOR_50660"/>
<dbReference type="PROSITE" id="PS50109">
    <property type="entry name" value="HIS_KIN"/>
    <property type="match status" value="1"/>
</dbReference>
<reference evidence="9 10" key="1">
    <citation type="journal article" date="2019" name="Emerg. Microbes Infect.">
        <title>Comprehensive subspecies identification of 175 nontuberculous mycobacteria species based on 7547 genomic profiles.</title>
        <authorList>
            <person name="Matsumoto Y."/>
            <person name="Kinjo T."/>
            <person name="Motooka D."/>
            <person name="Nabeya D."/>
            <person name="Jung N."/>
            <person name="Uechi K."/>
            <person name="Horii T."/>
            <person name="Iida T."/>
            <person name="Fujita J."/>
            <person name="Nakamura S."/>
        </authorList>
    </citation>
    <scope>NUCLEOTIDE SEQUENCE [LARGE SCALE GENOMIC DNA]</scope>
    <source>
        <strain evidence="9 10">JCM 6375</strain>
    </source>
</reference>
<dbReference type="Pfam" id="PF07568">
    <property type="entry name" value="HisKA_2"/>
    <property type="match status" value="1"/>
</dbReference>
<evidence type="ECO:0000259" key="8">
    <source>
        <dbReference type="PROSITE" id="PS50109"/>
    </source>
</evidence>
<dbReference type="PANTHER" id="PTHR41523">
    <property type="entry name" value="TWO-COMPONENT SYSTEM SENSOR PROTEIN"/>
    <property type="match status" value="1"/>
</dbReference>
<dbReference type="InterPro" id="IPR011495">
    <property type="entry name" value="Sig_transdc_His_kin_sub2_dim/P"/>
</dbReference>
<dbReference type="EMBL" id="AP022560">
    <property type="protein sequence ID" value="BBX04130.1"/>
    <property type="molecule type" value="Genomic_DNA"/>
</dbReference>
<evidence type="ECO:0000313" key="10">
    <source>
        <dbReference type="Proteomes" id="UP000466681"/>
    </source>
</evidence>
<evidence type="ECO:0000256" key="5">
    <source>
        <dbReference type="ARBA" id="ARBA00022741"/>
    </source>
</evidence>
<accession>A0AAD1HG26</accession>
<dbReference type="SMART" id="SM00387">
    <property type="entry name" value="HATPase_c"/>
    <property type="match status" value="1"/>
</dbReference>
<dbReference type="EC" id="2.7.13.3" evidence="2"/>
<dbReference type="Gene3D" id="3.30.450.20">
    <property type="entry name" value="PAS domain"/>
    <property type="match status" value="1"/>
</dbReference>
<keyword evidence="3" id="KW-0597">Phosphoprotein</keyword>
<dbReference type="Pfam" id="PF02518">
    <property type="entry name" value="HATPase_c"/>
    <property type="match status" value="1"/>
</dbReference>
<gene>
    <name evidence="9" type="ORF">MMOR_50660</name>
</gene>
<dbReference type="Pfam" id="PF12282">
    <property type="entry name" value="GAF_PdtaS"/>
    <property type="match status" value="1"/>
</dbReference>
<dbReference type="InterPro" id="IPR035965">
    <property type="entry name" value="PAS-like_dom_sf"/>
</dbReference>
<dbReference type="InterPro" id="IPR003594">
    <property type="entry name" value="HATPase_dom"/>
</dbReference>
<sequence length="498" mass="53632">MSTLGDLLAEHTVLPGNAVDHLHAVVGEWQLLADMSFADFLMWVRRDDGALVCVAQVRPNTAPTVLLADAVGTLNQPHEMPVVTEAFDTGAIVRQNPAGQQDSLGLNVEAVPVRYNNNVVAVLTHQTALAGRNASPLESAYLDCAGDLLLMLSEGTFPNVGDVAMSRSSPRVGDGFIRLDGTGIVTFASPNAISAYHRMGLAAELEGHNLVTVTRPLISDPFEAQELADHVRDSLAGGSSMRMEVDAGGAAVLLRTLPLVVHGEAVGAAVLIRDVTEVKRRDRALLSKDATIREIHHRVKNNLQTVAALLRLQARRTNNVEGREALIESVRRVSSIALVHDALSMSVDEEVNLDEVIDRIIPIMNDVAAPVDSEAPIRINRVGELGVLDADRATALIMVITELVQNAIEHAFDRSTQQGCVTIRAERSARWLDVVVHDDGRGLPEGFSLEKSDRLGLQIVRTLVSAELDGSLGMHEVPTGGTDVVLRVPIGRRTRLAQ</sequence>
<keyword evidence="5" id="KW-0547">Nucleotide-binding</keyword>
<evidence type="ECO:0000313" key="9">
    <source>
        <dbReference type="EMBL" id="BBX04130.1"/>
    </source>
</evidence>
<evidence type="ECO:0000256" key="1">
    <source>
        <dbReference type="ARBA" id="ARBA00000085"/>
    </source>
</evidence>
<dbReference type="SUPFAM" id="SSF55874">
    <property type="entry name" value="ATPase domain of HSP90 chaperone/DNA topoisomerase II/histidine kinase"/>
    <property type="match status" value="1"/>
</dbReference>
<evidence type="ECO:0000256" key="6">
    <source>
        <dbReference type="ARBA" id="ARBA00022777"/>
    </source>
</evidence>
<dbReference type="GO" id="GO:0005524">
    <property type="term" value="F:ATP binding"/>
    <property type="evidence" value="ECO:0007669"/>
    <property type="project" value="UniProtKB-KW"/>
</dbReference>
<evidence type="ECO:0000256" key="4">
    <source>
        <dbReference type="ARBA" id="ARBA00022679"/>
    </source>
</evidence>
<dbReference type="Gene3D" id="3.30.565.10">
    <property type="entry name" value="Histidine kinase-like ATPase, C-terminal domain"/>
    <property type="match status" value="1"/>
</dbReference>
<dbReference type="Gene3D" id="3.30.450.280">
    <property type="entry name" value="GAF domain"/>
    <property type="match status" value="1"/>
</dbReference>
<dbReference type="GO" id="GO:0004673">
    <property type="term" value="F:protein histidine kinase activity"/>
    <property type="evidence" value="ECO:0007669"/>
    <property type="project" value="UniProtKB-EC"/>
</dbReference>
<dbReference type="Proteomes" id="UP000466681">
    <property type="component" value="Chromosome"/>
</dbReference>
<dbReference type="InterPro" id="IPR005467">
    <property type="entry name" value="His_kinase_dom"/>
</dbReference>
<name>A0AAD1HG26_9MYCO</name>
<feature type="domain" description="Histidine kinase" evidence="8">
    <location>
        <begin position="294"/>
        <end position="492"/>
    </location>
</feature>
<keyword evidence="10" id="KW-1185">Reference proteome</keyword>
<dbReference type="AlphaFoldDB" id="A0AAD1HG26"/>
<dbReference type="InterPro" id="IPR022066">
    <property type="entry name" value="PdtaS_GAF"/>
</dbReference>
<keyword evidence="7" id="KW-0067">ATP-binding</keyword>
<protein>
    <recommendedName>
        <fullName evidence="2">histidine kinase</fullName>
        <ecNumber evidence="2">2.7.13.3</ecNumber>
    </recommendedName>
</protein>
<dbReference type="SUPFAM" id="SSF55785">
    <property type="entry name" value="PYP-like sensor domain (PAS domain)"/>
    <property type="match status" value="1"/>
</dbReference>